<sequence>MSQEVIPLGFEPRTHTLKVYCSTS</sequence>
<evidence type="ECO:0000313" key="2">
    <source>
        <dbReference type="Proteomes" id="UP000198670"/>
    </source>
</evidence>
<accession>A0A1I3R341</accession>
<name>A0A1I3R341_9SPHI</name>
<gene>
    <name evidence="1" type="ORF">SAMN05444682_109216</name>
</gene>
<protein>
    <submittedName>
        <fullName evidence="1">Uncharacterized protein</fullName>
    </submittedName>
</protein>
<dbReference type="Proteomes" id="UP000198670">
    <property type="component" value="Unassembled WGS sequence"/>
</dbReference>
<reference evidence="1 2" key="1">
    <citation type="submission" date="2016-10" db="EMBL/GenBank/DDBJ databases">
        <authorList>
            <person name="de Groot N.N."/>
        </authorList>
    </citation>
    <scope>NUCLEOTIDE SEQUENCE [LARGE SCALE GENOMIC DNA]</scope>
    <source>
        <strain evidence="1 2">RK1</strain>
    </source>
</reference>
<organism evidence="1 2">
    <name type="scientific">Parapedobacter indicus</name>
    <dbReference type="NCBI Taxonomy" id="1477437"/>
    <lineage>
        <taxon>Bacteria</taxon>
        <taxon>Pseudomonadati</taxon>
        <taxon>Bacteroidota</taxon>
        <taxon>Sphingobacteriia</taxon>
        <taxon>Sphingobacteriales</taxon>
        <taxon>Sphingobacteriaceae</taxon>
        <taxon>Parapedobacter</taxon>
    </lineage>
</organism>
<evidence type="ECO:0000313" key="1">
    <source>
        <dbReference type="EMBL" id="SFJ40535.1"/>
    </source>
</evidence>
<dbReference type="EMBL" id="FOQO01000009">
    <property type="protein sequence ID" value="SFJ40535.1"/>
    <property type="molecule type" value="Genomic_DNA"/>
</dbReference>
<dbReference type="AlphaFoldDB" id="A0A1I3R341"/>
<proteinExistence type="predicted"/>
<keyword evidence="2" id="KW-1185">Reference proteome</keyword>